<sequence>MDDDRDEREDEDTKRDIAPYVPRRPVMAVIGNGLAVDAATEVVCVELGRRAVEAGFRLVTGGLGGVMAAVSRGGRAAATWRDGDILGILPGYEASAANPYVDIVVPTGMQIGRNILVVAAADVVVVVGGGAGTLSEVAVAWQLGKPLLALATSGGWARQLAGGRVDDRRSDRIVSAASAEEAVATAWEMAGRGRGRGA</sequence>
<dbReference type="Proteomes" id="UP001217485">
    <property type="component" value="Unassembled WGS sequence"/>
</dbReference>
<evidence type="ECO:0000313" key="2">
    <source>
        <dbReference type="Proteomes" id="UP001217485"/>
    </source>
</evidence>
<organism evidence="1 2">
    <name type="scientific">Sorangium atrum</name>
    <dbReference type="NCBI Taxonomy" id="2995308"/>
    <lineage>
        <taxon>Bacteria</taxon>
        <taxon>Pseudomonadati</taxon>
        <taxon>Myxococcota</taxon>
        <taxon>Polyangia</taxon>
        <taxon>Polyangiales</taxon>
        <taxon>Polyangiaceae</taxon>
        <taxon>Sorangium</taxon>
    </lineage>
</organism>
<dbReference type="PANTHER" id="PTHR43393:SF3">
    <property type="entry name" value="LYSINE DECARBOXYLASE-LIKE PROTEIN"/>
    <property type="match status" value="1"/>
</dbReference>
<dbReference type="Gene3D" id="3.40.50.450">
    <property type="match status" value="1"/>
</dbReference>
<dbReference type="NCBIfam" id="TIGR00725">
    <property type="entry name" value="TIGR00725 family protein"/>
    <property type="match status" value="1"/>
</dbReference>
<comment type="caution">
    <text evidence="1">The sequence shown here is derived from an EMBL/GenBank/DDBJ whole genome shotgun (WGS) entry which is preliminary data.</text>
</comment>
<dbReference type="SUPFAM" id="SSF102405">
    <property type="entry name" value="MCP/YpsA-like"/>
    <property type="match status" value="1"/>
</dbReference>
<name>A0ABT5CIV1_9BACT</name>
<dbReference type="InterPro" id="IPR052341">
    <property type="entry name" value="LOG_family_nucleotidases"/>
</dbReference>
<dbReference type="PANTHER" id="PTHR43393">
    <property type="entry name" value="CYTOKININ RIBOSIDE 5'-MONOPHOSPHATE PHOSPHORIBOHYDROLASE"/>
    <property type="match status" value="1"/>
</dbReference>
<accession>A0ABT5CIV1</accession>
<dbReference type="InterPro" id="IPR041164">
    <property type="entry name" value="LDcluster4"/>
</dbReference>
<reference evidence="1 2" key="1">
    <citation type="submission" date="2023-01" db="EMBL/GenBank/DDBJ databases">
        <title>Minimal conservation of predation-associated metabolite biosynthetic gene clusters underscores biosynthetic potential of Myxococcota including descriptions for ten novel species: Archangium lansinium sp. nov., Myxococcus landrumus sp. nov., Nannocystis bai.</title>
        <authorList>
            <person name="Ahearne A."/>
            <person name="Stevens C."/>
            <person name="Dowd S."/>
        </authorList>
    </citation>
    <scope>NUCLEOTIDE SEQUENCE [LARGE SCALE GENOMIC DNA]</scope>
    <source>
        <strain evidence="1 2">WIWO2</strain>
    </source>
</reference>
<dbReference type="Pfam" id="PF18306">
    <property type="entry name" value="LDcluster4"/>
    <property type="match status" value="1"/>
</dbReference>
<dbReference type="EMBL" id="JAQNDK010000007">
    <property type="protein sequence ID" value="MDC0685568.1"/>
    <property type="molecule type" value="Genomic_DNA"/>
</dbReference>
<keyword evidence="2" id="KW-1185">Reference proteome</keyword>
<evidence type="ECO:0000313" key="1">
    <source>
        <dbReference type="EMBL" id="MDC0685568.1"/>
    </source>
</evidence>
<dbReference type="RefSeq" id="WP_272103949.1">
    <property type="nucleotide sequence ID" value="NZ_JAQNDK010000007.1"/>
</dbReference>
<gene>
    <name evidence="1" type="ORF">POL72_48125</name>
</gene>
<proteinExistence type="predicted"/>
<dbReference type="InterPro" id="IPR005268">
    <property type="entry name" value="CHP00725"/>
</dbReference>
<protein>
    <submittedName>
        <fullName evidence="1">TIGR00725 family protein</fullName>
    </submittedName>
</protein>